<dbReference type="PANTHER" id="PTHR43134:SF1">
    <property type="entry name" value="SIGNAL RECOGNITION PARTICLE RECEPTOR SUBUNIT ALPHA"/>
    <property type="match status" value="1"/>
</dbReference>
<dbReference type="GO" id="GO:0003924">
    <property type="term" value="F:GTPase activity"/>
    <property type="evidence" value="ECO:0007669"/>
    <property type="project" value="TreeGrafter"/>
</dbReference>
<keyword evidence="3" id="KW-1003">Cell membrane</keyword>
<keyword evidence="7" id="KW-0342">GTP-binding</keyword>
<sequence>MGIFSKFVAKIKGQSTADPLDWQELEAELLGSDLGPTLTSQIIQSAKSIKGDDAISSLTQILNDHLSSQPRNLINNGATTVVMVVGVNGTGKTTSVAKLATHLKTSGKSVVLAAADTFRAAAVDQLQTWGNRIGAEVVSGKDGAEPASVAFDAATRAKDLQVDYLLIDTAGRLHNKNDLMAELEKVKRVVEKSLIVSEVLLVIDATTGQNGIAQAKIFTEAVKVTGLIVTKLDGTARGGVALAIESALDIPIKFIGTGESDQDFAEFEPALYLSGLIAD</sequence>
<evidence type="ECO:0000256" key="4">
    <source>
        <dbReference type="ARBA" id="ARBA00022490"/>
    </source>
</evidence>
<keyword evidence="4" id="KW-0963">Cytoplasm</keyword>
<reference evidence="11" key="1">
    <citation type="submission" date="2020-05" db="EMBL/GenBank/DDBJ databases">
        <authorList>
            <person name="Chiriac C."/>
            <person name="Salcher M."/>
            <person name="Ghai R."/>
            <person name="Kavagutti S V."/>
        </authorList>
    </citation>
    <scope>NUCLEOTIDE SEQUENCE</scope>
</reference>
<dbReference type="InterPro" id="IPR042101">
    <property type="entry name" value="SRP54_N_sf"/>
</dbReference>
<dbReference type="InterPro" id="IPR000897">
    <property type="entry name" value="SRP54_GTPase_dom"/>
</dbReference>
<dbReference type="Pfam" id="PF00448">
    <property type="entry name" value="SRP54"/>
    <property type="match status" value="1"/>
</dbReference>
<dbReference type="EMBL" id="CAEZSK010000020">
    <property type="protein sequence ID" value="CAB4534711.1"/>
    <property type="molecule type" value="Genomic_DNA"/>
</dbReference>
<feature type="domain" description="SRP54-type proteins GTP-binding" evidence="10">
    <location>
        <begin position="251"/>
        <end position="264"/>
    </location>
</feature>
<keyword evidence="8" id="KW-0472">Membrane</keyword>
<dbReference type="InterPro" id="IPR013822">
    <property type="entry name" value="Signal_recog_particl_SRP54_hlx"/>
</dbReference>
<comment type="subcellular location">
    <subcellularLocation>
        <location evidence="1">Cell membrane</location>
        <topology evidence="1">Peripheral membrane protein</topology>
        <orientation evidence="1">Cytoplasmic side</orientation>
    </subcellularLocation>
</comment>
<dbReference type="InterPro" id="IPR036225">
    <property type="entry name" value="SRP/SRP_N"/>
</dbReference>
<dbReference type="FunFam" id="3.40.50.300:FF:000053">
    <property type="entry name" value="Signal recognition particle receptor FtsY"/>
    <property type="match status" value="1"/>
</dbReference>
<comment type="similarity">
    <text evidence="2">Belongs to the GTP-binding SRP family.</text>
</comment>
<dbReference type="GO" id="GO:0005737">
    <property type="term" value="C:cytoplasm"/>
    <property type="evidence" value="ECO:0007669"/>
    <property type="project" value="UniProtKB-ARBA"/>
</dbReference>
<name>A0A6J6B6S0_9ZZZZ</name>
<dbReference type="AlphaFoldDB" id="A0A6J6B6S0"/>
<dbReference type="GO" id="GO:0005886">
    <property type="term" value="C:plasma membrane"/>
    <property type="evidence" value="ECO:0007669"/>
    <property type="project" value="UniProtKB-SubCell"/>
</dbReference>
<dbReference type="InterPro" id="IPR003593">
    <property type="entry name" value="AAA+_ATPase"/>
</dbReference>
<dbReference type="GO" id="GO:0006614">
    <property type="term" value="P:SRP-dependent cotranslational protein targeting to membrane"/>
    <property type="evidence" value="ECO:0007669"/>
    <property type="project" value="InterPro"/>
</dbReference>
<dbReference type="PROSITE" id="PS00300">
    <property type="entry name" value="SRP54"/>
    <property type="match status" value="1"/>
</dbReference>
<keyword evidence="9" id="KW-0675">Receptor</keyword>
<evidence type="ECO:0000256" key="5">
    <source>
        <dbReference type="ARBA" id="ARBA00022741"/>
    </source>
</evidence>
<evidence type="ECO:0000256" key="9">
    <source>
        <dbReference type="ARBA" id="ARBA00023170"/>
    </source>
</evidence>
<accession>A0A6J6B6S0</accession>
<dbReference type="NCBIfam" id="TIGR00064">
    <property type="entry name" value="ftsY"/>
    <property type="match status" value="1"/>
</dbReference>
<dbReference type="SMART" id="SM00382">
    <property type="entry name" value="AAA"/>
    <property type="match status" value="1"/>
</dbReference>
<dbReference type="InterPro" id="IPR027417">
    <property type="entry name" value="P-loop_NTPase"/>
</dbReference>
<proteinExistence type="inferred from homology"/>
<gene>
    <name evidence="11" type="ORF">UFOPK1419_00260</name>
</gene>
<evidence type="ECO:0000313" key="11">
    <source>
        <dbReference type="EMBL" id="CAB4534711.1"/>
    </source>
</evidence>
<evidence type="ECO:0000256" key="2">
    <source>
        <dbReference type="ARBA" id="ARBA00008531"/>
    </source>
</evidence>
<dbReference type="Gene3D" id="1.20.120.140">
    <property type="entry name" value="Signal recognition particle SRP54, nucleotide-binding domain"/>
    <property type="match status" value="1"/>
</dbReference>
<keyword evidence="5" id="KW-0547">Nucleotide-binding</keyword>
<evidence type="ECO:0000256" key="8">
    <source>
        <dbReference type="ARBA" id="ARBA00023136"/>
    </source>
</evidence>
<dbReference type="Gene3D" id="3.40.50.300">
    <property type="entry name" value="P-loop containing nucleotide triphosphate hydrolases"/>
    <property type="match status" value="1"/>
</dbReference>
<dbReference type="GO" id="GO:0005525">
    <property type="term" value="F:GTP binding"/>
    <property type="evidence" value="ECO:0007669"/>
    <property type="project" value="UniProtKB-KW"/>
</dbReference>
<evidence type="ECO:0000256" key="3">
    <source>
        <dbReference type="ARBA" id="ARBA00022475"/>
    </source>
</evidence>
<dbReference type="PANTHER" id="PTHR43134">
    <property type="entry name" value="SIGNAL RECOGNITION PARTICLE RECEPTOR SUBUNIT ALPHA"/>
    <property type="match status" value="1"/>
</dbReference>
<protein>
    <submittedName>
        <fullName evidence="11">Unannotated protein</fullName>
    </submittedName>
</protein>
<dbReference type="Pfam" id="PF02881">
    <property type="entry name" value="SRP54_N"/>
    <property type="match status" value="1"/>
</dbReference>
<keyword evidence="6" id="KW-0378">Hydrolase</keyword>
<evidence type="ECO:0000259" key="10">
    <source>
        <dbReference type="PROSITE" id="PS00300"/>
    </source>
</evidence>
<evidence type="ECO:0000256" key="1">
    <source>
        <dbReference type="ARBA" id="ARBA00004413"/>
    </source>
</evidence>
<evidence type="ECO:0000256" key="6">
    <source>
        <dbReference type="ARBA" id="ARBA00022801"/>
    </source>
</evidence>
<dbReference type="InterPro" id="IPR004390">
    <property type="entry name" value="SR_rcpt_FtsY"/>
</dbReference>
<dbReference type="SMART" id="SM00962">
    <property type="entry name" value="SRP54"/>
    <property type="match status" value="1"/>
</dbReference>
<evidence type="ECO:0000256" key="7">
    <source>
        <dbReference type="ARBA" id="ARBA00023134"/>
    </source>
</evidence>
<dbReference type="SUPFAM" id="SSF47364">
    <property type="entry name" value="Domain of the SRP/SRP receptor G-proteins"/>
    <property type="match status" value="1"/>
</dbReference>
<dbReference type="SUPFAM" id="SSF52540">
    <property type="entry name" value="P-loop containing nucleoside triphosphate hydrolases"/>
    <property type="match status" value="1"/>
</dbReference>
<organism evidence="11">
    <name type="scientific">freshwater metagenome</name>
    <dbReference type="NCBI Taxonomy" id="449393"/>
    <lineage>
        <taxon>unclassified sequences</taxon>
        <taxon>metagenomes</taxon>
        <taxon>ecological metagenomes</taxon>
    </lineage>
</organism>
<dbReference type="GO" id="GO:0005047">
    <property type="term" value="F:signal recognition particle binding"/>
    <property type="evidence" value="ECO:0007669"/>
    <property type="project" value="TreeGrafter"/>
</dbReference>